<evidence type="ECO:0000256" key="1">
    <source>
        <dbReference type="SAM" id="Phobius"/>
    </source>
</evidence>
<name>A0A8S9NBI8_BRACR</name>
<proteinExistence type="predicted"/>
<comment type="caution">
    <text evidence="2">The sequence shown here is derived from an EMBL/GenBank/DDBJ whole genome shotgun (WGS) entry which is preliminary data.</text>
</comment>
<gene>
    <name evidence="2" type="ORF">F2Q69_00053925</name>
</gene>
<dbReference type="EMBL" id="QGKX02002183">
    <property type="protein sequence ID" value="KAF3490010.1"/>
    <property type="molecule type" value="Genomic_DNA"/>
</dbReference>
<dbReference type="Proteomes" id="UP000712600">
    <property type="component" value="Unassembled WGS sequence"/>
</dbReference>
<dbReference type="AlphaFoldDB" id="A0A8S9NBI8"/>
<keyword evidence="1" id="KW-1133">Transmembrane helix</keyword>
<accession>A0A8S9NBI8</accession>
<evidence type="ECO:0000313" key="3">
    <source>
        <dbReference type="Proteomes" id="UP000712600"/>
    </source>
</evidence>
<organism evidence="2 3">
    <name type="scientific">Brassica cretica</name>
    <name type="common">Mustard</name>
    <dbReference type="NCBI Taxonomy" id="69181"/>
    <lineage>
        <taxon>Eukaryota</taxon>
        <taxon>Viridiplantae</taxon>
        <taxon>Streptophyta</taxon>
        <taxon>Embryophyta</taxon>
        <taxon>Tracheophyta</taxon>
        <taxon>Spermatophyta</taxon>
        <taxon>Magnoliopsida</taxon>
        <taxon>eudicotyledons</taxon>
        <taxon>Gunneridae</taxon>
        <taxon>Pentapetalae</taxon>
        <taxon>rosids</taxon>
        <taxon>malvids</taxon>
        <taxon>Brassicales</taxon>
        <taxon>Brassicaceae</taxon>
        <taxon>Brassiceae</taxon>
        <taxon>Brassica</taxon>
    </lineage>
</organism>
<keyword evidence="1" id="KW-0812">Transmembrane</keyword>
<evidence type="ECO:0000313" key="2">
    <source>
        <dbReference type="EMBL" id="KAF3490010.1"/>
    </source>
</evidence>
<reference evidence="2" key="1">
    <citation type="submission" date="2019-12" db="EMBL/GenBank/DDBJ databases">
        <title>Genome sequencing and annotation of Brassica cretica.</title>
        <authorList>
            <person name="Studholme D.J."/>
            <person name="Sarris P."/>
        </authorList>
    </citation>
    <scope>NUCLEOTIDE SEQUENCE</scope>
    <source>
        <strain evidence="2">PFS-109/04</strain>
        <tissue evidence="2">Leaf</tissue>
    </source>
</reference>
<feature type="transmembrane region" description="Helical" evidence="1">
    <location>
        <begin position="46"/>
        <end position="66"/>
    </location>
</feature>
<keyword evidence="1" id="KW-0472">Membrane</keyword>
<sequence length="155" mass="17158">MMSNSFCGSGAAVVSDPLYVVCTRLGVFYLSLSSDMAVKMRCTVRFYGALSSVSIFGLPIFITSSVSRGSRMLSFSLFPSDIEVKFSGENKLDEIVKNQLLWSSRIGVSYVNRSDKDSVYQSAEALLAVHLHQISEAPLILSATWKKEFMNGYRL</sequence>
<protein>
    <submittedName>
        <fullName evidence="2">Uncharacterized protein</fullName>
    </submittedName>
</protein>